<dbReference type="Proteomes" id="UP000438120">
    <property type="component" value="Unassembled WGS sequence"/>
</dbReference>
<dbReference type="SUPFAM" id="SSF53756">
    <property type="entry name" value="UDP-Glycosyltransferase/glycogen phosphorylase"/>
    <property type="match status" value="1"/>
</dbReference>
<dbReference type="Pfam" id="PF00534">
    <property type="entry name" value="Glycos_transf_1"/>
    <property type="match status" value="1"/>
</dbReference>
<comment type="caution">
    <text evidence="3">The sequence shown here is derived from an EMBL/GenBank/DDBJ whole genome shotgun (WGS) entry which is preliminary data.</text>
</comment>
<accession>A0A6A8MF27</accession>
<evidence type="ECO:0000313" key="3">
    <source>
        <dbReference type="EMBL" id="MST87429.1"/>
    </source>
</evidence>
<dbReference type="AlphaFoldDB" id="A0A6A8MF27"/>
<reference evidence="3 4" key="1">
    <citation type="submission" date="2019-08" db="EMBL/GenBank/DDBJ databases">
        <title>In-depth cultivation of the pig gut microbiome towards novel bacterial diversity and tailored functional studies.</title>
        <authorList>
            <person name="Wylensek D."/>
            <person name="Hitch T.C.A."/>
            <person name="Clavel T."/>
        </authorList>
    </citation>
    <scope>NUCLEOTIDE SEQUENCE [LARGE SCALE GENOMIC DNA]</scope>
    <source>
        <strain evidence="3 4">Bifido-178-WT-2B</strain>
    </source>
</reference>
<keyword evidence="4" id="KW-1185">Reference proteome</keyword>
<evidence type="ECO:0000259" key="1">
    <source>
        <dbReference type="Pfam" id="PF00534"/>
    </source>
</evidence>
<dbReference type="EMBL" id="VUMX01000019">
    <property type="protein sequence ID" value="MST87429.1"/>
    <property type="molecule type" value="Genomic_DNA"/>
</dbReference>
<dbReference type="PANTHER" id="PTHR12526:SF637">
    <property type="entry name" value="GLYCOSYLTRANSFERASE EPSF-RELATED"/>
    <property type="match status" value="1"/>
</dbReference>
<feature type="domain" description="Glycosyl transferase family 1" evidence="1">
    <location>
        <begin position="177"/>
        <end position="319"/>
    </location>
</feature>
<dbReference type="PANTHER" id="PTHR12526">
    <property type="entry name" value="GLYCOSYLTRANSFERASE"/>
    <property type="match status" value="1"/>
</dbReference>
<dbReference type="OrthoDB" id="9804196at2"/>
<evidence type="ECO:0000313" key="4">
    <source>
        <dbReference type="Proteomes" id="UP000438120"/>
    </source>
</evidence>
<keyword evidence="3" id="KW-0808">Transferase</keyword>
<evidence type="ECO:0000259" key="2">
    <source>
        <dbReference type="Pfam" id="PF13439"/>
    </source>
</evidence>
<dbReference type="Pfam" id="PF13439">
    <property type="entry name" value="Glyco_transf_4"/>
    <property type="match status" value="1"/>
</dbReference>
<organism evidence="3 4">
    <name type="scientific">Lactobacillus porci</name>
    <dbReference type="NCBI Taxonomy" id="2012477"/>
    <lineage>
        <taxon>Bacteria</taxon>
        <taxon>Bacillati</taxon>
        <taxon>Bacillota</taxon>
        <taxon>Bacilli</taxon>
        <taxon>Lactobacillales</taxon>
        <taxon>Lactobacillaceae</taxon>
        <taxon>Lactobacillus</taxon>
    </lineage>
</organism>
<dbReference type="Gene3D" id="3.40.50.2000">
    <property type="entry name" value="Glycogen Phosphorylase B"/>
    <property type="match status" value="2"/>
</dbReference>
<name>A0A6A8MF27_9LACO</name>
<dbReference type="GO" id="GO:0016757">
    <property type="term" value="F:glycosyltransferase activity"/>
    <property type="evidence" value="ECO:0007669"/>
    <property type="project" value="InterPro"/>
</dbReference>
<feature type="domain" description="Glycosyltransferase subfamily 4-like N-terminal" evidence="2">
    <location>
        <begin position="14"/>
        <end position="164"/>
    </location>
</feature>
<dbReference type="InterPro" id="IPR001296">
    <property type="entry name" value="Glyco_trans_1"/>
</dbReference>
<protein>
    <submittedName>
        <fullName evidence="3">Glycosyltransferase family 1 protein</fullName>
    </submittedName>
</protein>
<gene>
    <name evidence="3" type="ORF">FYJ62_07225</name>
</gene>
<sequence length="360" mass="40528">MRVLLVNSTGLADNGISTFIINNAKLLANKPDVKVAVLAPNKVDEGIKEKLTESNVQLFEIPDRNSHPVKYFNQMLRVLRHEKFDVVHVNGSSNIMSIELAAAFFAGVKIRAAHSHNTVTEHQRIHNLLRIPFNMFVNMKIACNEASGKWLFGNKPFTVIDNGIFLDDYRYNQINHDNIRKQLGVKSKDVLLGHVGYFNEQKNQAFLLDVLKDLPEKYKLVMIGAGHDFEEVKAKTKKLGLTHRVTFTGSVNNVPDYLSAIDIFVLPSRFEGQPFVVVEASANGLPIILSDKISRESDLTGKLEFVPLDPKAWGEAIQKTELPSRDSESDDNIKRLAAKGYDAVKNADDLYNLYVEKLRR</sequence>
<proteinExistence type="predicted"/>
<dbReference type="InterPro" id="IPR028098">
    <property type="entry name" value="Glyco_trans_4-like_N"/>
</dbReference>
<dbReference type="RefSeq" id="WP_154549038.1">
    <property type="nucleotide sequence ID" value="NZ_VUMX01000019.1"/>
</dbReference>